<dbReference type="EMBL" id="UGQC01000001">
    <property type="protein sequence ID" value="STZ01068.1"/>
    <property type="molecule type" value="Genomic_DNA"/>
</dbReference>
<dbReference type="RefSeq" id="WP_062498783.1">
    <property type="nucleotide sequence ID" value="NZ_MXAN01000012.1"/>
</dbReference>
<accession>A0A1V4H1Y4</accession>
<feature type="compositionally biased region" description="Low complexity" evidence="1">
    <location>
        <begin position="62"/>
        <end position="80"/>
    </location>
</feature>
<dbReference type="EMBL" id="MXAN01000012">
    <property type="protein sequence ID" value="OPH38700.1"/>
    <property type="molecule type" value="Genomic_DNA"/>
</dbReference>
<keyword evidence="2" id="KW-0812">Transmembrane</keyword>
<keyword evidence="7" id="KW-1185">Reference proteome</keyword>
<feature type="transmembrane region" description="Helical" evidence="2">
    <location>
        <begin position="23"/>
        <end position="42"/>
    </location>
</feature>
<evidence type="ECO:0000259" key="3">
    <source>
        <dbReference type="PROSITE" id="PS51820"/>
    </source>
</evidence>
<reference evidence="4" key="2">
    <citation type="submission" date="2017-03" db="EMBL/GenBank/DDBJ databases">
        <authorList>
            <person name="Afonso C.L."/>
            <person name="Miller P.J."/>
            <person name="Scott M.A."/>
            <person name="Spackman E."/>
            <person name="Goraichik I."/>
            <person name="Dimitrov K.M."/>
            <person name="Suarez D.L."/>
            <person name="Swayne D.E."/>
        </authorList>
    </citation>
    <scope>NUCLEOTIDE SEQUENCE</scope>
    <source>
        <strain evidence="4">CCUG 4441</strain>
    </source>
</reference>
<dbReference type="Pfam" id="PF07691">
    <property type="entry name" value="PA14"/>
    <property type="match status" value="1"/>
</dbReference>
<evidence type="ECO:0000313" key="7">
    <source>
        <dbReference type="Proteomes" id="UP000254107"/>
    </source>
</evidence>
<gene>
    <name evidence="4" type="ORF">B5J94_02630</name>
    <name evidence="5" type="ORF">NCTC7911_02484</name>
</gene>
<dbReference type="GeneID" id="302270989"/>
<sequence length="440" mass="48638">MSGGYADDDGVTLWEYSATFRKLVYVAVALFCVIGYGFRVSYTVQKQQAHLDYIRQQQQAAQQAHQAQQNTANQANTPQQRPASMINSRMLDSFPSASQRVGERLNPDNLVPASGFDMYFFNTQDPYTVVHKENVANIALKFSSMNFHNIPTDFFGAYWVGTVFVPVEGEYFIKASASHASIRAIIDGRVIGKDEQHGTIGNRVYLQKGVYTLEIEYKNATPNTNMHVFFGQHSQIYKKEALANIIAGMGIDSSTPLQVVAIPSAKNPKKTIAVHSSIAEPYVLMLFASAGTLWQVHGIPPKAIIYNADNQVQSVGTPYLIRSNFYLSGNDLSDEVYCACTEGGFYCPDYKDLGETVAMFKEWTGLNLAGGKSDSDADVIFLPDVVVTKNMVDRQRQNHANQQQSCATTKTIAPVMPTTPTTPSPANMSMDNITPIYVEH</sequence>
<dbReference type="Proteomes" id="UP000254107">
    <property type="component" value="Unassembled WGS sequence"/>
</dbReference>
<evidence type="ECO:0000313" key="4">
    <source>
        <dbReference type="EMBL" id="OPH38700.1"/>
    </source>
</evidence>
<dbReference type="InterPro" id="IPR011658">
    <property type="entry name" value="PA14_dom"/>
</dbReference>
<dbReference type="AlphaFoldDB" id="A0A1V4H1Y4"/>
<proteinExistence type="predicted"/>
<keyword evidence="2" id="KW-0472">Membrane</keyword>
<evidence type="ECO:0000256" key="2">
    <source>
        <dbReference type="SAM" id="Phobius"/>
    </source>
</evidence>
<feature type="region of interest" description="Disordered" evidence="1">
    <location>
        <begin position="62"/>
        <end position="81"/>
    </location>
</feature>
<evidence type="ECO:0000313" key="5">
    <source>
        <dbReference type="EMBL" id="STZ01068.1"/>
    </source>
</evidence>
<dbReference type="SUPFAM" id="SSF56988">
    <property type="entry name" value="Anthrax protective antigen"/>
    <property type="match status" value="1"/>
</dbReference>
<keyword evidence="2" id="KW-1133">Transmembrane helix</keyword>
<name>A0A1V4H1Y4_MORLA</name>
<dbReference type="InterPro" id="IPR037524">
    <property type="entry name" value="PA14/GLEYA"/>
</dbReference>
<evidence type="ECO:0000256" key="1">
    <source>
        <dbReference type="SAM" id="MobiDB-lite"/>
    </source>
</evidence>
<reference evidence="5 7" key="3">
    <citation type="submission" date="2018-06" db="EMBL/GenBank/DDBJ databases">
        <authorList>
            <consortium name="Pathogen Informatics"/>
            <person name="Doyle S."/>
        </authorList>
    </citation>
    <scope>NUCLEOTIDE SEQUENCE [LARGE SCALE GENOMIC DNA]</scope>
    <source>
        <strain evidence="5 7">NCTC7911</strain>
    </source>
</reference>
<dbReference type="Proteomes" id="UP000191025">
    <property type="component" value="Unassembled WGS sequence"/>
</dbReference>
<dbReference type="SMART" id="SM00758">
    <property type="entry name" value="PA14"/>
    <property type="match status" value="1"/>
</dbReference>
<dbReference type="PROSITE" id="PS51820">
    <property type="entry name" value="PA14"/>
    <property type="match status" value="1"/>
</dbReference>
<reference evidence="6" key="1">
    <citation type="submission" date="2017-03" db="EMBL/GenBank/DDBJ databases">
        <title>Draft genome sequence of Moraxella equi CCUG 4950T type strain.</title>
        <authorList>
            <person name="Salva-Serra F."/>
            <person name="Engstrom-Jakobsson H."/>
            <person name="Thorell K."/>
            <person name="Jaen-Luchoro D."/>
            <person name="Gonzales-Siles L."/>
            <person name="Karlsson R."/>
            <person name="Yazdan S."/>
            <person name="Boulund F."/>
            <person name="Johnning A."/>
            <person name="Engstrand L."/>
            <person name="Kristiansson E."/>
            <person name="Moore E."/>
        </authorList>
    </citation>
    <scope>NUCLEOTIDE SEQUENCE [LARGE SCALE GENOMIC DNA]</scope>
    <source>
        <strain evidence="6">CCUG 4441</strain>
    </source>
</reference>
<evidence type="ECO:0000313" key="6">
    <source>
        <dbReference type="Proteomes" id="UP000191025"/>
    </source>
</evidence>
<dbReference type="Gene3D" id="3.90.182.10">
    <property type="entry name" value="Toxin - Anthrax Protective Antigen,domain 1"/>
    <property type="match status" value="1"/>
</dbReference>
<protein>
    <submittedName>
        <fullName evidence="5">PA14 domain</fullName>
    </submittedName>
</protein>
<feature type="domain" description="PA14" evidence="3">
    <location>
        <begin position="111"/>
        <end position="246"/>
    </location>
</feature>
<organism evidence="4 6">
    <name type="scientific">Moraxella lacunata</name>
    <dbReference type="NCBI Taxonomy" id="477"/>
    <lineage>
        <taxon>Bacteria</taxon>
        <taxon>Pseudomonadati</taxon>
        <taxon>Pseudomonadota</taxon>
        <taxon>Gammaproteobacteria</taxon>
        <taxon>Moraxellales</taxon>
        <taxon>Moraxellaceae</taxon>
        <taxon>Moraxella</taxon>
    </lineage>
</organism>